<dbReference type="Gene3D" id="3.30.70.1450">
    <property type="entry name" value="Regulator of K+ conductance, C-terminal domain"/>
    <property type="match status" value="1"/>
</dbReference>
<evidence type="ECO:0000256" key="2">
    <source>
        <dbReference type="SAM" id="Phobius"/>
    </source>
</evidence>
<proteinExistence type="predicted"/>
<dbReference type="Gene3D" id="3.40.50.720">
    <property type="entry name" value="NAD(P)-binding Rossmann-like Domain"/>
    <property type="match status" value="1"/>
</dbReference>
<dbReference type="eggNOG" id="COG0490">
    <property type="taxonomic scope" value="Bacteria"/>
</dbReference>
<keyword evidence="5" id="KW-0813">Transport</keyword>
<accession>B0JKQ3</accession>
<feature type="domain" description="RCK N-terminal" evidence="3">
    <location>
        <begin position="115"/>
        <end position="232"/>
    </location>
</feature>
<dbReference type="KEGG" id="mar:MAE_30200"/>
<sequence length="366" mass="40614">MVRSRKSMQSSLKRIIIGASFFLATVVGATIGYMAYGWSFLDAVYMVIITIFGVGFGEVKPINTPSLRAFTMLVIVCGTTSAVYVVGGFFQMLTEGEINKAFSDRQMNKEMESLENHVIICGFGRIGRILTTKLAKTAQSFIIVDNNPDRIGLAQEKGYLTLNGNATDESILQKAGIDKARVLATVLPDDALNVFITLTARELSPQLYIIARGEYPSTEKKLKLAGADQVVLPATIGAERMAHLITHPAAIDFLQEDEGRRNLNELLADIDLQFEEYSILSDSPFLGQPISQMEVRGQGAFIIVAVRQFDGRVIAHPDHSTILQQGDTVILLGHRGDVPNFARRYALRREMRYRGSSWWDIYPEKS</sequence>
<evidence type="ECO:0000259" key="3">
    <source>
        <dbReference type="PROSITE" id="PS51201"/>
    </source>
</evidence>
<dbReference type="SUPFAM" id="SSF116726">
    <property type="entry name" value="TrkA C-terminal domain-like"/>
    <property type="match status" value="1"/>
</dbReference>
<keyword evidence="5" id="KW-0406">Ion transport</keyword>
<keyword evidence="6" id="KW-1185">Reference proteome</keyword>
<evidence type="ECO:0000313" key="5">
    <source>
        <dbReference type="EMBL" id="BAG02842.1"/>
    </source>
</evidence>
<dbReference type="GO" id="GO:0008324">
    <property type="term" value="F:monoatomic cation transmembrane transporter activity"/>
    <property type="evidence" value="ECO:0007669"/>
    <property type="project" value="InterPro"/>
</dbReference>
<dbReference type="HOGENOM" id="CLU_050982_0_1_3"/>
<dbReference type="GO" id="GO:0006813">
    <property type="term" value="P:potassium ion transport"/>
    <property type="evidence" value="ECO:0007669"/>
    <property type="project" value="InterPro"/>
</dbReference>
<keyword evidence="2" id="KW-1133">Transmembrane helix</keyword>
<reference evidence="5 6" key="1">
    <citation type="journal article" date="2007" name="DNA Res.">
        <title>Complete genomic structure of the bloom-forming toxic cyanobacterium Microcystis aeruginosa NIES-843.</title>
        <authorList>
            <person name="Kaneko T."/>
            <person name="Nakajima N."/>
            <person name="Okamoto S."/>
            <person name="Suzuki I."/>
            <person name="Tanabe Y."/>
            <person name="Tamaoki M."/>
            <person name="Nakamura Y."/>
            <person name="Kasai F."/>
            <person name="Watanabe A."/>
            <person name="Kawashima K."/>
            <person name="Kishida Y."/>
            <person name="Ono A."/>
            <person name="Shimizu Y."/>
            <person name="Takahashi C."/>
            <person name="Minami C."/>
            <person name="Fujishiro T."/>
            <person name="Kohara M."/>
            <person name="Katoh M."/>
            <person name="Nakazaki N."/>
            <person name="Nakayama S."/>
            <person name="Yamada M."/>
            <person name="Tabata S."/>
            <person name="Watanabe M.M."/>
        </authorList>
    </citation>
    <scope>NUCLEOTIDE SEQUENCE [LARGE SCALE GENOMIC DNA]</scope>
    <source>
        <strain evidence="6">NIES-843 / IAM M-247</strain>
    </source>
</reference>
<feature type="domain" description="RCK C-terminal" evidence="4">
    <location>
        <begin position="261"/>
        <end position="347"/>
    </location>
</feature>
<dbReference type="PANTHER" id="PTHR43833:SF9">
    <property type="entry name" value="POTASSIUM CHANNEL PROTEIN YUGO-RELATED"/>
    <property type="match status" value="1"/>
</dbReference>
<dbReference type="eggNOG" id="COG1226">
    <property type="taxonomic scope" value="Bacteria"/>
</dbReference>
<dbReference type="InterPro" id="IPR036291">
    <property type="entry name" value="NAD(P)-bd_dom_sf"/>
</dbReference>
<evidence type="ECO:0000313" key="6">
    <source>
        <dbReference type="Proteomes" id="UP000001510"/>
    </source>
</evidence>
<keyword evidence="5" id="KW-0407">Ion channel</keyword>
<comment type="subcellular location">
    <subcellularLocation>
        <location evidence="1">Cell membrane</location>
        <topology evidence="1">Multi-pass membrane protein</topology>
    </subcellularLocation>
</comment>
<feature type="transmembrane region" description="Helical" evidence="2">
    <location>
        <begin position="69"/>
        <end position="90"/>
    </location>
</feature>
<dbReference type="PaxDb" id="449447-MAE_30200"/>
<gene>
    <name evidence="5" type="ordered locus">MAE_30200</name>
</gene>
<dbReference type="InterPro" id="IPR003148">
    <property type="entry name" value="RCK_N"/>
</dbReference>
<dbReference type="PANTHER" id="PTHR43833">
    <property type="entry name" value="POTASSIUM CHANNEL PROTEIN 2-RELATED-RELATED"/>
    <property type="match status" value="1"/>
</dbReference>
<feature type="transmembrane region" description="Helical" evidence="2">
    <location>
        <begin position="38"/>
        <end position="57"/>
    </location>
</feature>
<dbReference type="GO" id="GO:0005886">
    <property type="term" value="C:plasma membrane"/>
    <property type="evidence" value="ECO:0007669"/>
    <property type="project" value="UniProtKB-SubCell"/>
</dbReference>
<dbReference type="Pfam" id="PF02254">
    <property type="entry name" value="TrkA_N"/>
    <property type="match status" value="1"/>
</dbReference>
<dbReference type="Gene3D" id="1.10.287.70">
    <property type="match status" value="1"/>
</dbReference>
<evidence type="ECO:0000259" key="4">
    <source>
        <dbReference type="PROSITE" id="PS51202"/>
    </source>
</evidence>
<dbReference type="EMBL" id="AP009552">
    <property type="protein sequence ID" value="BAG02842.1"/>
    <property type="molecule type" value="Genomic_DNA"/>
</dbReference>
<dbReference type="STRING" id="449447.MAE_30200"/>
<dbReference type="InterPro" id="IPR006037">
    <property type="entry name" value="RCK_C"/>
</dbReference>
<evidence type="ECO:0000256" key="1">
    <source>
        <dbReference type="ARBA" id="ARBA00004651"/>
    </source>
</evidence>
<dbReference type="SUPFAM" id="SSF51735">
    <property type="entry name" value="NAD(P)-binding Rossmann-fold domains"/>
    <property type="match status" value="1"/>
</dbReference>
<keyword evidence="2" id="KW-0812">Transmembrane</keyword>
<dbReference type="InterPro" id="IPR050721">
    <property type="entry name" value="Trk_Ktr_HKT_K-transport"/>
</dbReference>
<dbReference type="EnsemblBacteria" id="BAG02842">
    <property type="protein sequence ID" value="BAG02842"/>
    <property type="gene ID" value="MAE_30200"/>
</dbReference>
<organism evidence="5 6">
    <name type="scientific">Microcystis aeruginosa (strain NIES-843 / IAM M-2473)</name>
    <dbReference type="NCBI Taxonomy" id="449447"/>
    <lineage>
        <taxon>Bacteria</taxon>
        <taxon>Bacillati</taxon>
        <taxon>Cyanobacteriota</taxon>
        <taxon>Cyanophyceae</taxon>
        <taxon>Oscillatoriophycideae</taxon>
        <taxon>Chroococcales</taxon>
        <taxon>Microcystaceae</taxon>
        <taxon>Microcystis</taxon>
    </lineage>
</organism>
<dbReference type="SUPFAM" id="SSF81324">
    <property type="entry name" value="Voltage-gated potassium channels"/>
    <property type="match status" value="1"/>
</dbReference>
<dbReference type="PROSITE" id="PS51201">
    <property type="entry name" value="RCK_N"/>
    <property type="match status" value="1"/>
</dbReference>
<protein>
    <submittedName>
        <fullName evidence="5">Probable potassium channel protein</fullName>
    </submittedName>
</protein>
<dbReference type="PROSITE" id="PS51202">
    <property type="entry name" value="RCK_C"/>
    <property type="match status" value="1"/>
</dbReference>
<dbReference type="Pfam" id="PF02080">
    <property type="entry name" value="TrkA_C"/>
    <property type="match status" value="1"/>
</dbReference>
<dbReference type="InterPro" id="IPR013099">
    <property type="entry name" value="K_chnl_dom"/>
</dbReference>
<dbReference type="AlphaFoldDB" id="B0JKQ3"/>
<dbReference type="InterPro" id="IPR036721">
    <property type="entry name" value="RCK_C_sf"/>
</dbReference>
<keyword evidence="2" id="KW-0472">Membrane</keyword>
<dbReference type="Pfam" id="PF07885">
    <property type="entry name" value="Ion_trans_2"/>
    <property type="match status" value="1"/>
</dbReference>
<name>B0JKQ3_MICAN</name>
<dbReference type="Proteomes" id="UP000001510">
    <property type="component" value="Chromosome"/>
</dbReference>